<evidence type="ECO:0000256" key="2">
    <source>
        <dbReference type="ARBA" id="ARBA00022679"/>
    </source>
</evidence>
<dbReference type="SUPFAM" id="SSF53756">
    <property type="entry name" value="UDP-Glycosyltransferase/glycogen phosphorylase"/>
    <property type="match status" value="1"/>
</dbReference>
<comment type="similarity">
    <text evidence="3">Belongs to the glycosyltransferase group 1 family.</text>
</comment>
<accession>A0A1D3CTD8</accession>
<comment type="catalytic activity">
    <reaction evidence="3">
        <text>an alpha-D-Man-(1-&gt;3)-beta-D-Man-(1-&gt;4)-beta-D-GlcNAc-(1-&gt;4)-alpha-D-GlcNAc-diphospho-di-trans,poly-cis-dolichol + GDP-alpha-D-mannose = an alpha-D-Man-(1-&gt;3)-[alpha-D-Man-(1-&gt;6)]-beta-D-Man-(1-&gt;4)-beta-D-GlcNAc-(1-&gt;4)-alpha-D-GlcNAc-diphospho-di-trans,poly-cis-dolichol + GDP + H(+)</text>
        <dbReference type="Rhea" id="RHEA:29519"/>
        <dbReference type="Rhea" id="RHEA-COMP:19513"/>
        <dbReference type="Rhea" id="RHEA-COMP:19515"/>
        <dbReference type="ChEBI" id="CHEBI:15378"/>
        <dbReference type="ChEBI" id="CHEBI:57527"/>
        <dbReference type="ChEBI" id="CHEBI:58189"/>
        <dbReference type="ChEBI" id="CHEBI:132510"/>
        <dbReference type="ChEBI" id="CHEBI:132511"/>
        <dbReference type="EC" id="2.4.1.257"/>
    </reaction>
    <physiologicalReaction direction="left-to-right" evidence="3">
        <dbReference type="Rhea" id="RHEA:29520"/>
    </physiologicalReaction>
</comment>
<keyword evidence="6" id="KW-1185">Reference proteome</keyword>
<dbReference type="Proteomes" id="UP000095192">
    <property type="component" value="Unassembled WGS sequence"/>
</dbReference>
<reference evidence="5 6" key="1">
    <citation type="journal article" date="2016" name="BMC Genomics">
        <title>Comparative genomics reveals Cyclospora cayetanensis possesses coccidia-like metabolism and invasion components but unique surface antigens.</title>
        <authorList>
            <person name="Liu S."/>
            <person name="Wang L."/>
            <person name="Zheng H."/>
            <person name="Xu Z."/>
            <person name="Roellig D.M."/>
            <person name="Li N."/>
            <person name="Frace M.A."/>
            <person name="Tang K."/>
            <person name="Arrowood M.J."/>
            <person name="Moss D.M."/>
            <person name="Zhang L."/>
            <person name="Feng Y."/>
            <person name="Xiao L."/>
        </authorList>
    </citation>
    <scope>NUCLEOTIDE SEQUENCE [LARGE SCALE GENOMIC DNA]</scope>
    <source>
        <strain evidence="5 6">CHN_HEN01</strain>
    </source>
</reference>
<organism evidence="5 6">
    <name type="scientific">Cyclospora cayetanensis</name>
    <dbReference type="NCBI Taxonomy" id="88456"/>
    <lineage>
        <taxon>Eukaryota</taxon>
        <taxon>Sar</taxon>
        <taxon>Alveolata</taxon>
        <taxon>Apicomplexa</taxon>
        <taxon>Conoidasida</taxon>
        <taxon>Coccidia</taxon>
        <taxon>Eucoccidiorida</taxon>
        <taxon>Eimeriorina</taxon>
        <taxon>Eimeriidae</taxon>
        <taxon>Cyclospora</taxon>
    </lineage>
</organism>
<dbReference type="InParanoid" id="A0A1D3CTD8"/>
<dbReference type="Pfam" id="PF00534">
    <property type="entry name" value="Glycos_transf_1"/>
    <property type="match status" value="1"/>
</dbReference>
<dbReference type="GO" id="GO:0005789">
    <property type="term" value="C:endoplasmic reticulum membrane"/>
    <property type="evidence" value="ECO:0007669"/>
    <property type="project" value="UniProtKB-SubCell"/>
</dbReference>
<protein>
    <recommendedName>
        <fullName evidence="3">Alpha-1,3/1,6-mannosyltransferase ALG2</fullName>
        <ecNumber evidence="3">2.4.1.132</ecNumber>
        <ecNumber evidence="3">2.4.1.257</ecNumber>
    </recommendedName>
    <alternativeName>
        <fullName evidence="3">GDP-Man:Man(1)GlcNAc(2)-PP-Dol alpha-1,3-mannosyltransferase</fullName>
    </alternativeName>
</protein>
<comment type="catalytic activity">
    <reaction evidence="3">
        <text>a beta-D-Man-(1-&gt;4)-beta-D-GlcNAc-(1-&gt;4)-alpha-D-GlcNAc-diphospho-di-trans,poly-cis-dolichol + GDP-alpha-D-mannose = an alpha-D-Man-(1-&gt;3)-beta-D-Man-(1-&gt;4)-beta-D-GlcNAc-(1-&gt;4)-alpha-D-GlcNAc-diphospho-di-trans,poly-cis-dolichol + GDP + H(+)</text>
        <dbReference type="Rhea" id="RHEA:29515"/>
        <dbReference type="Rhea" id="RHEA-COMP:19511"/>
        <dbReference type="Rhea" id="RHEA-COMP:19513"/>
        <dbReference type="ChEBI" id="CHEBI:15378"/>
        <dbReference type="ChEBI" id="CHEBI:57527"/>
        <dbReference type="ChEBI" id="CHEBI:58189"/>
        <dbReference type="ChEBI" id="CHEBI:58472"/>
        <dbReference type="ChEBI" id="CHEBI:132510"/>
        <dbReference type="EC" id="2.4.1.132"/>
    </reaction>
    <physiologicalReaction direction="left-to-right" evidence="3">
        <dbReference type="Rhea" id="RHEA:29516"/>
    </physiologicalReaction>
</comment>
<dbReference type="VEuPathDB" id="ToxoDB:LOC34617517"/>
<keyword evidence="2 3" id="KW-0808">Transferase</keyword>
<sequence>MLYVVLAAIVTGHVGYDIAFNDQVAAINPLLYLIAKKVVFYGHFPDLLHNRQNSCFLRRIYRCPFDKLEALTTEMCSAFLVNSQFTSEAYCKTFPSLKKVRPCVLYPPISANLEELNLLPIATTSDQFSSDLQGFDLSRPFALSLNRFEAKKNIELAIEAVSRLPQNLECNLIVAGGFDVRLPECSTYFHQLVGLSKQRNFCVLGSNRDASTTIQEGASRRYVLFLKNISDDLRLLILKRSICMLYTPTDEHFGIGPCEAMFVGCLPVACNSGGPKETIVHGETGFLCEPNAESFSAALEHILSLSLDGSDELAALRAKAQHHAETFFSPGLRHLLAPSTDLQQPRAR</sequence>
<evidence type="ECO:0000256" key="1">
    <source>
        <dbReference type="ARBA" id="ARBA00022676"/>
    </source>
</evidence>
<dbReference type="EC" id="2.4.1.257" evidence="3"/>
<dbReference type="GO" id="GO:0004378">
    <property type="term" value="F:GDP-Man:Man(1)GlcNAc(2)-PP-Dol alpha-1,3-mannosyltransferase activity"/>
    <property type="evidence" value="ECO:0007669"/>
    <property type="project" value="UniProtKB-UniRule"/>
</dbReference>
<dbReference type="UniPathway" id="UPA00378"/>
<dbReference type="Gene3D" id="3.40.50.2000">
    <property type="entry name" value="Glycogen Phosphorylase B"/>
    <property type="match status" value="1"/>
</dbReference>
<keyword evidence="1 3" id="KW-0328">Glycosyltransferase</keyword>
<name>A0A1D3CTD8_9EIME</name>
<dbReference type="PANTHER" id="PTHR45918">
    <property type="entry name" value="ALPHA-1,3/1,6-MANNOSYLTRANSFERASE ALG2"/>
    <property type="match status" value="1"/>
</dbReference>
<feature type="domain" description="Glycosyl transferase family 1" evidence="4">
    <location>
        <begin position="134"/>
        <end position="311"/>
    </location>
</feature>
<dbReference type="GO" id="GO:0102704">
    <property type="term" value="F:GDP-Man:Man(2)GlcNAc(2)-PP-Dol alpha-1,6-mannosyltransferase activity"/>
    <property type="evidence" value="ECO:0007669"/>
    <property type="project" value="UniProtKB-UniRule"/>
</dbReference>
<dbReference type="AlphaFoldDB" id="A0A1D3CTD8"/>
<dbReference type="PANTHER" id="PTHR45918:SF1">
    <property type="entry name" value="ALPHA-1,3_1,6-MANNOSYLTRANSFERASE ALG2"/>
    <property type="match status" value="1"/>
</dbReference>
<dbReference type="InterPro" id="IPR027054">
    <property type="entry name" value="ALG2"/>
</dbReference>
<dbReference type="EMBL" id="JROU02002034">
    <property type="protein sequence ID" value="OEH74461.1"/>
    <property type="molecule type" value="Genomic_DNA"/>
</dbReference>
<dbReference type="VEuPathDB" id="ToxoDB:cyc_00322"/>
<evidence type="ECO:0000256" key="3">
    <source>
        <dbReference type="RuleBase" id="RU367136"/>
    </source>
</evidence>
<dbReference type="EC" id="2.4.1.132" evidence="3"/>
<comment type="pathway">
    <text evidence="3">Protein modification; protein glycosylation.</text>
</comment>
<gene>
    <name evidence="5" type="ORF">cyc_00322</name>
</gene>
<proteinExistence type="inferred from homology"/>
<evidence type="ECO:0000259" key="4">
    <source>
        <dbReference type="Pfam" id="PF00534"/>
    </source>
</evidence>
<evidence type="ECO:0000313" key="6">
    <source>
        <dbReference type="Proteomes" id="UP000095192"/>
    </source>
</evidence>
<evidence type="ECO:0000313" key="5">
    <source>
        <dbReference type="EMBL" id="OEH74461.1"/>
    </source>
</evidence>
<dbReference type="InterPro" id="IPR001296">
    <property type="entry name" value="Glyco_trans_1"/>
</dbReference>
<comment type="function">
    <text evidence="3">Mannosylates Man(2)GlcNAc(2)-dolichol diphosphate and Man(1)GlcNAc(2)-dolichol diphosphate to form Man(3)GlcNAc(2)-dolichol diphosphate.</text>
</comment>
<comment type="caution">
    <text evidence="5">The sequence shown here is derived from an EMBL/GenBank/DDBJ whole genome shotgun (WGS) entry which is preliminary data.</text>
</comment>
<comment type="subcellular location">
    <subcellularLocation>
        <location evidence="3">Endoplasmic reticulum membrane</location>
        <topology evidence="3">Single-pass membrane protein</topology>
    </subcellularLocation>
</comment>